<evidence type="ECO:0000256" key="3">
    <source>
        <dbReference type="PROSITE-ProRule" id="PRU00284"/>
    </source>
</evidence>
<keyword evidence="4" id="KW-0472">Membrane</keyword>
<accession>A0A1V4SNF8</accession>
<dbReference type="SUPFAM" id="SSF58104">
    <property type="entry name" value="Methyl-accepting chemotaxis protein (MCP) signaling domain"/>
    <property type="match status" value="1"/>
</dbReference>
<organism evidence="7 8">
    <name type="scientific">Ruminiclostridium hungatei</name>
    <name type="common">Clostridium hungatei</name>
    <dbReference type="NCBI Taxonomy" id="48256"/>
    <lineage>
        <taxon>Bacteria</taxon>
        <taxon>Bacillati</taxon>
        <taxon>Bacillota</taxon>
        <taxon>Clostridia</taxon>
        <taxon>Eubacteriales</taxon>
        <taxon>Oscillospiraceae</taxon>
        <taxon>Ruminiclostridium</taxon>
    </lineage>
</organism>
<evidence type="ECO:0000256" key="4">
    <source>
        <dbReference type="SAM" id="Phobius"/>
    </source>
</evidence>
<dbReference type="PROSITE" id="PS50111">
    <property type="entry name" value="CHEMOTAXIS_TRANSDUC_2"/>
    <property type="match status" value="1"/>
</dbReference>
<dbReference type="OrthoDB" id="358716at2"/>
<evidence type="ECO:0000313" key="8">
    <source>
        <dbReference type="Proteomes" id="UP000191554"/>
    </source>
</evidence>
<feature type="transmembrane region" description="Helical" evidence="4">
    <location>
        <begin position="397"/>
        <end position="420"/>
    </location>
</feature>
<name>A0A1V4SNF8_RUMHU</name>
<comment type="caution">
    <text evidence="7">The sequence shown here is derived from an EMBL/GenBank/DDBJ whole genome shotgun (WGS) entry which is preliminary data.</text>
</comment>
<keyword evidence="4" id="KW-1133">Transmembrane helix</keyword>
<feature type="domain" description="Methyl-accepting transducer" evidence="5">
    <location>
        <begin position="515"/>
        <end position="734"/>
    </location>
</feature>
<evidence type="ECO:0000256" key="1">
    <source>
        <dbReference type="ARBA" id="ARBA00023224"/>
    </source>
</evidence>
<dbReference type="STRING" id="48256.CLHUN_13210"/>
<dbReference type="CDD" id="cd06225">
    <property type="entry name" value="HAMP"/>
    <property type="match status" value="1"/>
</dbReference>
<evidence type="ECO:0000259" key="6">
    <source>
        <dbReference type="PROSITE" id="PS50885"/>
    </source>
</evidence>
<dbReference type="Pfam" id="PF00015">
    <property type="entry name" value="MCPsignal"/>
    <property type="match status" value="1"/>
</dbReference>
<dbReference type="Proteomes" id="UP000191554">
    <property type="component" value="Unassembled WGS sequence"/>
</dbReference>
<dbReference type="Gene3D" id="1.10.287.950">
    <property type="entry name" value="Methyl-accepting chemotaxis protein"/>
    <property type="match status" value="1"/>
</dbReference>
<dbReference type="InterPro" id="IPR004089">
    <property type="entry name" value="MCPsignal_dom"/>
</dbReference>
<dbReference type="EMBL" id="MZGX01000007">
    <property type="protein sequence ID" value="OPX44767.1"/>
    <property type="molecule type" value="Genomic_DNA"/>
</dbReference>
<dbReference type="SMART" id="SM00304">
    <property type="entry name" value="HAMP"/>
    <property type="match status" value="2"/>
</dbReference>
<gene>
    <name evidence="7" type="primary">mcp4_2</name>
    <name evidence="7" type="ORF">CLHUN_13210</name>
</gene>
<reference evidence="7 8" key="1">
    <citation type="submission" date="2017-03" db="EMBL/GenBank/DDBJ databases">
        <title>Genome sequence of Clostridium hungatei DSM 14427.</title>
        <authorList>
            <person name="Poehlein A."/>
            <person name="Daniel R."/>
        </authorList>
    </citation>
    <scope>NUCLEOTIDE SEQUENCE [LARGE SCALE GENOMIC DNA]</scope>
    <source>
        <strain evidence="7 8">DSM 14427</strain>
    </source>
</reference>
<dbReference type="Pfam" id="PF00672">
    <property type="entry name" value="HAMP"/>
    <property type="match status" value="1"/>
</dbReference>
<evidence type="ECO:0000313" key="7">
    <source>
        <dbReference type="EMBL" id="OPX44767.1"/>
    </source>
</evidence>
<keyword evidence="4" id="KW-0812">Transmembrane</keyword>
<dbReference type="PANTHER" id="PTHR32089">
    <property type="entry name" value="METHYL-ACCEPTING CHEMOTAXIS PROTEIN MCPB"/>
    <property type="match status" value="1"/>
</dbReference>
<dbReference type="InterPro" id="IPR003660">
    <property type="entry name" value="HAMP_dom"/>
</dbReference>
<dbReference type="SMART" id="SM00283">
    <property type="entry name" value="MA"/>
    <property type="match status" value="1"/>
</dbReference>
<dbReference type="PROSITE" id="PS50885">
    <property type="entry name" value="HAMP"/>
    <property type="match status" value="1"/>
</dbReference>
<dbReference type="AlphaFoldDB" id="A0A1V4SNF8"/>
<evidence type="ECO:0000256" key="2">
    <source>
        <dbReference type="ARBA" id="ARBA00029447"/>
    </source>
</evidence>
<dbReference type="PANTHER" id="PTHR32089:SF112">
    <property type="entry name" value="LYSOZYME-LIKE PROTEIN-RELATED"/>
    <property type="match status" value="1"/>
</dbReference>
<dbReference type="RefSeq" id="WP_080063774.1">
    <property type="nucleotide sequence ID" value="NZ_MZGX01000007.1"/>
</dbReference>
<dbReference type="GO" id="GO:0016020">
    <property type="term" value="C:membrane"/>
    <property type="evidence" value="ECO:0007669"/>
    <property type="project" value="InterPro"/>
</dbReference>
<sequence length="770" mass="84189">MKNVKSTVIGAFSIVILVSLLSTAISFFGYNKVIDSVKDIQVNKTKQDMLQELLELSAKRQQLASDSVTSVQAADNKEFEAYTKNIEDIADKLMNSGISQKDKEAAQQLVSINKKYSDLYQNTMSDALKAFDNKSIAELSKGVQKSYDSIQKDQSEQKAAVAEALEKSLANALYDTTEINRKLKLINSDAKEIDSSFVEIKNLLADVLSLMRSSGAEEEAPAEEMNGKIEALKQGITNAASDSRLVLDNSEVFGFDRVLNMKQLKTQLEQYQKLAEIINLTAQSNSELMYSAAAFEDVSAVLVKNRAAIEKLLEELAGSGLDKEVLASLKVRHSEYNTASAEITKRSAIIRKGAIANGYKSLTGMNKEFNDNINKLRISFNSYLAEDIKTSEHIKSVIIWIFTGISILSIFTGMLIAFVLSRKIANPINSLAAILSRVEKGDLTVRADIGSEGEIGGLSRKVNSVLDGQQKMVEQFKNTTSEISNLKQRLTSLVNQNRETVSRMNTGRKVTPAGSTAFDTESIMTDVRTVSQQTQKAVDDSKKVVELARSREKTVEEAEMVINTVNETVKSIAQSISKLEASSGKIGEITNTITQIASQTNLLALNAAIEANRAGQQGKGFAIVADEIRKLSNASNQSAVEIKNQIKEIQSCIGTAVEKMNAGVVGVEDGASRIYEVKAGISEIIQSVNLVAQAIKESADKAYDHYESTVQFIEAVDNMSKAAAENSTNGDSINSIIDIQNNTLKDLDQISMLLHETSDDLKNIWDNVKI</sequence>
<protein>
    <submittedName>
        <fullName evidence="7">Methyl-accepting chemotaxis protein 4</fullName>
    </submittedName>
</protein>
<feature type="transmembrane region" description="Helical" evidence="4">
    <location>
        <begin position="7"/>
        <end position="30"/>
    </location>
</feature>
<keyword evidence="8" id="KW-1185">Reference proteome</keyword>
<comment type="similarity">
    <text evidence="2">Belongs to the methyl-accepting chemotaxis (MCP) protein family.</text>
</comment>
<dbReference type="GO" id="GO:0007165">
    <property type="term" value="P:signal transduction"/>
    <property type="evidence" value="ECO:0007669"/>
    <property type="project" value="UniProtKB-KW"/>
</dbReference>
<evidence type="ECO:0000259" key="5">
    <source>
        <dbReference type="PROSITE" id="PS50111"/>
    </source>
</evidence>
<dbReference type="Gene3D" id="6.10.340.10">
    <property type="match status" value="1"/>
</dbReference>
<keyword evidence="1 3" id="KW-0807">Transducer</keyword>
<proteinExistence type="inferred from homology"/>
<feature type="domain" description="HAMP" evidence="6">
    <location>
        <begin position="422"/>
        <end position="474"/>
    </location>
</feature>